<organism evidence="1">
    <name type="scientific">Zea mays</name>
    <name type="common">Maize</name>
    <dbReference type="NCBI Taxonomy" id="4577"/>
    <lineage>
        <taxon>Eukaryota</taxon>
        <taxon>Viridiplantae</taxon>
        <taxon>Streptophyta</taxon>
        <taxon>Embryophyta</taxon>
        <taxon>Tracheophyta</taxon>
        <taxon>Spermatophyta</taxon>
        <taxon>Magnoliopsida</taxon>
        <taxon>Liliopsida</taxon>
        <taxon>Poales</taxon>
        <taxon>Poaceae</taxon>
        <taxon>PACMAD clade</taxon>
        <taxon>Panicoideae</taxon>
        <taxon>Andropogonodae</taxon>
        <taxon>Andropogoneae</taxon>
        <taxon>Tripsacinae</taxon>
        <taxon>Zea</taxon>
    </lineage>
</organism>
<name>A0A317Y1Q3_MAIZE</name>
<sequence>MAEGRGELSDGVEKGLEQRMGELDWGARGSGAKADARKGDAAALATGEDAAGWRSEQGMDAVARAGGEGLGIRVERMVCSAAGRRGRLEDEPR</sequence>
<reference evidence="1" key="1">
    <citation type="journal article" date="2018" name="Nat. Genet.">
        <title>Extensive intraspecific gene order and gene structural variations between Mo17 and other maize genomes.</title>
        <authorList>
            <person name="Sun S."/>
            <person name="Zhou Y."/>
            <person name="Chen J."/>
            <person name="Shi J."/>
            <person name="Zhao H."/>
            <person name="Zhao H."/>
            <person name="Song W."/>
            <person name="Zhang M."/>
            <person name="Cui Y."/>
            <person name="Dong X."/>
            <person name="Liu H."/>
            <person name="Ma X."/>
            <person name="Jiao Y."/>
            <person name="Wang B."/>
            <person name="Wei X."/>
            <person name="Stein J.C."/>
            <person name="Glaubitz J.C."/>
            <person name="Lu F."/>
            <person name="Yu G."/>
            <person name="Liang C."/>
            <person name="Fengler K."/>
            <person name="Li B."/>
            <person name="Rafalski A."/>
            <person name="Schnable P.S."/>
            <person name="Ware D.H."/>
            <person name="Buckler E.S."/>
            <person name="Lai J."/>
        </authorList>
    </citation>
    <scope>NUCLEOTIDE SEQUENCE [LARGE SCALE GENOMIC DNA]</scope>
    <source>
        <tissue evidence="1">Seedling</tissue>
    </source>
</reference>
<protein>
    <submittedName>
        <fullName evidence="1">Uncharacterized protein</fullName>
    </submittedName>
</protein>
<comment type="caution">
    <text evidence="1">The sequence shown here is derived from an EMBL/GenBank/DDBJ whole genome shotgun (WGS) entry which is preliminary data.</text>
</comment>
<dbReference type="Proteomes" id="UP000251960">
    <property type="component" value="Chromosome 1"/>
</dbReference>
<dbReference type="AlphaFoldDB" id="A0A317Y1Q3"/>
<proteinExistence type="predicted"/>
<gene>
    <name evidence="1" type="ORF">Zm00014a_018936</name>
</gene>
<dbReference type="EMBL" id="NCVQ01000001">
    <property type="protein sequence ID" value="PWZ52558.1"/>
    <property type="molecule type" value="Genomic_DNA"/>
</dbReference>
<accession>A0A317Y1Q3</accession>
<evidence type="ECO:0000313" key="1">
    <source>
        <dbReference type="EMBL" id="PWZ52558.1"/>
    </source>
</evidence>